<evidence type="ECO:0000313" key="2">
    <source>
        <dbReference type="Proteomes" id="UP000789803"/>
    </source>
</evidence>
<evidence type="ECO:0000313" key="1">
    <source>
        <dbReference type="EMBL" id="CAD7287580.1"/>
    </source>
</evidence>
<comment type="caution">
    <text evidence="1">The sequence shown here is derived from an EMBL/GenBank/DDBJ whole genome shotgun (WGS) entry which is preliminary data.</text>
</comment>
<organism evidence="1 2">
    <name type="scientific">Campylobacter majalis</name>
    <dbReference type="NCBI Taxonomy" id="2790656"/>
    <lineage>
        <taxon>Bacteria</taxon>
        <taxon>Pseudomonadati</taxon>
        <taxon>Campylobacterota</taxon>
        <taxon>Epsilonproteobacteria</taxon>
        <taxon>Campylobacterales</taxon>
        <taxon>Campylobacteraceae</taxon>
        <taxon>Campylobacter</taxon>
    </lineage>
</organism>
<dbReference type="RefSeq" id="WP_229932281.1">
    <property type="nucleotide sequence ID" value="NZ_CAJHOF010000003.1"/>
</dbReference>
<dbReference type="EMBL" id="CAJHOF010000003">
    <property type="protein sequence ID" value="CAD7287580.1"/>
    <property type="molecule type" value="Genomic_DNA"/>
</dbReference>
<accession>A0ABN7K643</accession>
<dbReference type="Proteomes" id="UP000789803">
    <property type="component" value="Unassembled WGS sequence"/>
</dbReference>
<dbReference type="InterPro" id="IPR051450">
    <property type="entry name" value="Gfo/Idh/MocA_Oxidoreductases"/>
</dbReference>
<dbReference type="Gene3D" id="3.40.50.720">
    <property type="entry name" value="NAD(P)-binding Rossmann-like Domain"/>
    <property type="match status" value="1"/>
</dbReference>
<dbReference type="PANTHER" id="PTHR43377">
    <property type="entry name" value="BILIVERDIN REDUCTASE A"/>
    <property type="match status" value="1"/>
</dbReference>
<evidence type="ECO:0008006" key="3">
    <source>
        <dbReference type="Google" id="ProtNLM"/>
    </source>
</evidence>
<dbReference type="Gene3D" id="3.30.360.10">
    <property type="entry name" value="Dihydrodipicolinate Reductase, domain 2"/>
    <property type="match status" value="1"/>
</dbReference>
<keyword evidence="2" id="KW-1185">Reference proteome</keyword>
<proteinExistence type="predicted"/>
<sequence length="289" mass="33214">MIIKIGIVGFNEIAKRHYSEIRRSNKFEISTIYDENESGMFGRAEIINDFKKFIQTNPDAILICVTPNELINAVSTCIKHTKHIIIGTILPKNTSDLRELRYIADTHKATLTPCICDRFNPVIDSLNKSLSKEDEIYSCDIFHQIPKLGDDILTKISVCDISVMRYLFGETTHDFIAYFTNITNQTSSDNVNILYKTKNHVLINISNSLCGDTSQYLIRVNAKSGVYFADIINQKLHQINENGQINLKVNNKDTQLQVMYDKFYDYFSGNNNELVKFDEIINIKELFEK</sequence>
<reference evidence="1 2" key="1">
    <citation type="submission" date="2020-11" db="EMBL/GenBank/DDBJ databases">
        <authorList>
            <person name="Peeters C."/>
        </authorList>
    </citation>
    <scope>NUCLEOTIDE SEQUENCE [LARGE SCALE GENOMIC DNA]</scope>
    <source>
        <strain evidence="1 2">LMG 7974</strain>
    </source>
</reference>
<gene>
    <name evidence="1" type="ORF">LMG7974_00459</name>
</gene>
<protein>
    <recommendedName>
        <fullName evidence="3">Gfo/Idh/MocA family oxidoreductase</fullName>
    </recommendedName>
</protein>
<dbReference type="SUPFAM" id="SSF51735">
    <property type="entry name" value="NAD(P)-binding Rossmann-fold domains"/>
    <property type="match status" value="1"/>
</dbReference>
<dbReference type="SUPFAM" id="SSF55347">
    <property type="entry name" value="Glyceraldehyde-3-phosphate dehydrogenase-like, C-terminal domain"/>
    <property type="match status" value="1"/>
</dbReference>
<dbReference type="PANTHER" id="PTHR43377:SF1">
    <property type="entry name" value="BILIVERDIN REDUCTASE A"/>
    <property type="match status" value="1"/>
</dbReference>
<name>A0ABN7K643_9BACT</name>
<dbReference type="InterPro" id="IPR036291">
    <property type="entry name" value="NAD(P)-bd_dom_sf"/>
</dbReference>